<reference evidence="2" key="1">
    <citation type="submission" date="2015-03" db="EMBL/GenBank/DDBJ databases">
        <authorList>
            <consortium name="Pathogen Informatics"/>
        </authorList>
    </citation>
    <scope>NUCLEOTIDE SEQUENCE [LARGE SCALE GENOMIC DNA]</scope>
    <source>
        <strain evidence="2">K00500041</strain>
    </source>
</reference>
<gene>
    <name evidence="1" type="ORF">ERS007703_02300</name>
</gene>
<evidence type="ECO:0000313" key="2">
    <source>
        <dbReference type="Proteomes" id="UP000038802"/>
    </source>
</evidence>
<organism evidence="1 2">
    <name type="scientific">Mycobacterium tuberculosis</name>
    <dbReference type="NCBI Taxonomy" id="1773"/>
    <lineage>
        <taxon>Bacteria</taxon>
        <taxon>Bacillati</taxon>
        <taxon>Actinomycetota</taxon>
        <taxon>Actinomycetes</taxon>
        <taxon>Mycobacteriales</taxon>
        <taxon>Mycobacteriaceae</taxon>
        <taxon>Mycobacterium</taxon>
        <taxon>Mycobacterium tuberculosis complex</taxon>
    </lineage>
</organism>
<protein>
    <submittedName>
        <fullName evidence="1">Uncharacterized protein</fullName>
    </submittedName>
</protein>
<proteinExistence type="predicted"/>
<dbReference type="Proteomes" id="UP000038802">
    <property type="component" value="Unassembled WGS sequence"/>
</dbReference>
<name>A0A0U0UFP6_MYCTX</name>
<accession>A0A0U0UFP6</accession>
<dbReference type="EMBL" id="CSAE01000240">
    <property type="protein sequence ID" value="COV91513.1"/>
    <property type="molecule type" value="Genomic_DNA"/>
</dbReference>
<sequence length="58" mass="6160">MPHLAPLATHLPGDMRFSEVVAGLAARFSGTETAKRRFDTPVMGQSGGLWGMVAEVFG</sequence>
<dbReference type="AlphaFoldDB" id="A0A0U0UFP6"/>
<evidence type="ECO:0000313" key="1">
    <source>
        <dbReference type="EMBL" id="COV91513.1"/>
    </source>
</evidence>